<feature type="compositionally biased region" description="Polar residues" evidence="7">
    <location>
        <begin position="212"/>
        <end position="221"/>
    </location>
</feature>
<evidence type="ECO:0000256" key="5">
    <source>
        <dbReference type="ARBA" id="ARBA00023125"/>
    </source>
</evidence>
<gene>
    <name evidence="9" type="ORF">BDA96_04G383100</name>
</gene>
<feature type="compositionally biased region" description="Polar residues" evidence="7">
    <location>
        <begin position="269"/>
        <end position="293"/>
    </location>
</feature>
<protein>
    <recommendedName>
        <fullName evidence="8">C3H1-type domain-containing protein</fullName>
    </recommendedName>
</protein>
<keyword evidence="2" id="KW-0677">Repeat</keyword>
<dbReference type="PANTHER" id="PTHR15725">
    <property type="entry name" value="ZN-FINGER, C-X8-C-X5-C-X3-H TYPE-CONTAINING"/>
    <property type="match status" value="1"/>
</dbReference>
<proteinExistence type="predicted"/>
<sequence>MDSSAARPDEEEARRRRSTDCIYFLASPLTCKKGSECDYRHSDAARMNPRDCWYWFHGNCANPKCSFRHPPLDNLAGAPTIPRPAQQPVPQASASVPAQPHGSAVPAIAKQAVPCYYFQKGMCTKGDRCTFLHAPQSGENPAAQPPAKVFTPALHLNPPLKNSWTKPNSSSQQSTPAVGVVDKPKASAHDGKPLLHHKQSLTTSRADHPSRVYQNHSNSYAQPGALKRYQPQPSVQDGVTDNGMEAGEFVTDPSAGSGMIVGAAEDDAQQSFKGNNTTYNHRANGTGGMTRQTHGGYESERPYRNSAERSSSEKRITQREHIPAVVAGSSDLRHRLLKQRKLNNNSRSIEAPGRHDTHLEDERNGQHRSRGEQQDGLSRSRLRDRIRLPGETSFDRLGSRSEEWDRGSRARLSPPKPSDLRGRLHERLKARSAEEIQGNSAKDLVVKENSSEDTESLNFAGPKSLAELKAKKGVGRSGEDAIVKGLGSSRVTSEIVSSREAAPFEGPKPLSTILKRKREAASEIPAAQPGIIQEADNYAAGVEEEFQSVAHDTVGENMEGIGEEEEEEEAFHPEDDVAYDDNADEAAAAQELDEYQDTEAAAEGNADEAAVAQELDEYQDAEAAAEDYDDEAAGAQELQEHQDGEAAEEDYDYEVADINAEEENDYQEYQDDDDNLEDEDDDFARKVSVMIS</sequence>
<evidence type="ECO:0000313" key="9">
    <source>
        <dbReference type="EMBL" id="KAG0535642.1"/>
    </source>
</evidence>
<reference evidence="9" key="2">
    <citation type="submission" date="2020-10" db="EMBL/GenBank/DDBJ databases">
        <authorList>
            <person name="Cooper E.A."/>
            <person name="Brenton Z.W."/>
            <person name="Flinn B.S."/>
            <person name="Jenkins J."/>
            <person name="Shu S."/>
            <person name="Flowers D."/>
            <person name="Luo F."/>
            <person name="Wang Y."/>
            <person name="Xia P."/>
            <person name="Barry K."/>
            <person name="Daum C."/>
            <person name="Lipzen A."/>
            <person name="Yoshinaga Y."/>
            <person name="Schmutz J."/>
            <person name="Saski C."/>
            <person name="Vermerris W."/>
            <person name="Kresovich S."/>
        </authorList>
    </citation>
    <scope>NUCLEOTIDE SEQUENCE</scope>
</reference>
<feature type="region of interest" description="Disordered" evidence="7">
    <location>
        <begin position="268"/>
        <end position="327"/>
    </location>
</feature>
<feature type="compositionally biased region" description="Basic and acidic residues" evidence="7">
    <location>
        <begin position="352"/>
        <end position="373"/>
    </location>
</feature>
<evidence type="ECO:0000256" key="4">
    <source>
        <dbReference type="ARBA" id="ARBA00022833"/>
    </source>
</evidence>
<accession>A0A921RAY1</accession>
<dbReference type="GO" id="GO:0008270">
    <property type="term" value="F:zinc ion binding"/>
    <property type="evidence" value="ECO:0007669"/>
    <property type="project" value="UniProtKB-KW"/>
</dbReference>
<reference evidence="9" key="1">
    <citation type="journal article" date="2019" name="BMC Genomics">
        <title>A new reference genome for Sorghum bicolor reveals high levels of sequence similarity between sweet and grain genotypes: implications for the genetics of sugar metabolism.</title>
        <authorList>
            <person name="Cooper E.A."/>
            <person name="Brenton Z.W."/>
            <person name="Flinn B.S."/>
            <person name="Jenkins J."/>
            <person name="Shu S."/>
            <person name="Flowers D."/>
            <person name="Luo F."/>
            <person name="Wang Y."/>
            <person name="Xia P."/>
            <person name="Barry K."/>
            <person name="Daum C."/>
            <person name="Lipzen A."/>
            <person name="Yoshinaga Y."/>
            <person name="Schmutz J."/>
            <person name="Saski C."/>
            <person name="Vermerris W."/>
            <person name="Kresovich S."/>
        </authorList>
    </citation>
    <scope>NUCLEOTIDE SEQUENCE</scope>
</reference>
<evidence type="ECO:0000256" key="1">
    <source>
        <dbReference type="ARBA" id="ARBA00022723"/>
    </source>
</evidence>
<keyword evidence="5" id="KW-0238">DNA-binding</keyword>
<feature type="region of interest" description="Disordered" evidence="7">
    <location>
        <begin position="489"/>
        <end position="510"/>
    </location>
</feature>
<feature type="domain" description="C3H1-type" evidence="8">
    <location>
        <begin position="109"/>
        <end position="136"/>
    </location>
</feature>
<feature type="zinc finger region" description="C3H1-type" evidence="6">
    <location>
        <begin position="109"/>
        <end position="136"/>
    </location>
</feature>
<organism evidence="9 10">
    <name type="scientific">Sorghum bicolor</name>
    <name type="common">Sorghum</name>
    <name type="synonym">Sorghum vulgare</name>
    <dbReference type="NCBI Taxonomy" id="4558"/>
    <lineage>
        <taxon>Eukaryota</taxon>
        <taxon>Viridiplantae</taxon>
        <taxon>Streptophyta</taxon>
        <taxon>Embryophyta</taxon>
        <taxon>Tracheophyta</taxon>
        <taxon>Spermatophyta</taxon>
        <taxon>Magnoliopsida</taxon>
        <taxon>Liliopsida</taxon>
        <taxon>Poales</taxon>
        <taxon>Poaceae</taxon>
        <taxon>PACMAD clade</taxon>
        <taxon>Panicoideae</taxon>
        <taxon>Andropogonodae</taxon>
        <taxon>Andropogoneae</taxon>
        <taxon>Sorghinae</taxon>
        <taxon>Sorghum</taxon>
    </lineage>
</organism>
<feature type="zinc finger region" description="C3H1-type" evidence="6">
    <location>
        <begin position="15"/>
        <end position="44"/>
    </location>
</feature>
<evidence type="ECO:0000256" key="3">
    <source>
        <dbReference type="ARBA" id="ARBA00022771"/>
    </source>
</evidence>
<dbReference type="InterPro" id="IPR036855">
    <property type="entry name" value="Znf_CCCH_sf"/>
</dbReference>
<feature type="compositionally biased region" description="Acidic residues" evidence="7">
    <location>
        <begin position="645"/>
        <end position="681"/>
    </location>
</feature>
<dbReference type="Proteomes" id="UP000807115">
    <property type="component" value="Chromosome 4"/>
</dbReference>
<feature type="region of interest" description="Disordered" evidence="7">
    <location>
        <begin position="621"/>
        <end position="681"/>
    </location>
</feature>
<evidence type="ECO:0000259" key="8">
    <source>
        <dbReference type="PROSITE" id="PS50103"/>
    </source>
</evidence>
<feature type="domain" description="C3H1-type" evidence="8">
    <location>
        <begin position="46"/>
        <end position="72"/>
    </location>
</feature>
<dbReference type="Pfam" id="PF15663">
    <property type="entry name" value="zf-CCCH_3"/>
    <property type="match status" value="1"/>
</dbReference>
<dbReference type="GO" id="GO:0003677">
    <property type="term" value="F:DNA binding"/>
    <property type="evidence" value="ECO:0007669"/>
    <property type="project" value="UniProtKB-KW"/>
</dbReference>
<name>A0A921RAY1_SORBI</name>
<feature type="domain" description="C3H1-type" evidence="8">
    <location>
        <begin position="15"/>
        <end position="44"/>
    </location>
</feature>
<evidence type="ECO:0000256" key="2">
    <source>
        <dbReference type="ARBA" id="ARBA00022737"/>
    </source>
</evidence>
<dbReference type="InterPro" id="IPR000571">
    <property type="entry name" value="Znf_CCCH"/>
</dbReference>
<feature type="compositionally biased region" description="Basic and acidic residues" evidence="7">
    <location>
        <begin position="297"/>
        <end position="322"/>
    </location>
</feature>
<feature type="compositionally biased region" description="Polar residues" evidence="7">
    <location>
        <begin position="160"/>
        <end position="176"/>
    </location>
</feature>
<feature type="compositionally biased region" description="Basic and acidic residues" evidence="7">
    <location>
        <begin position="182"/>
        <end position="193"/>
    </location>
</feature>
<dbReference type="Pfam" id="PF00642">
    <property type="entry name" value="zf-CCCH"/>
    <property type="match status" value="1"/>
</dbReference>
<dbReference type="InterPro" id="IPR041686">
    <property type="entry name" value="Znf-CCCH_3"/>
</dbReference>
<dbReference type="SUPFAM" id="SSF90229">
    <property type="entry name" value="CCCH zinc finger"/>
    <property type="match status" value="1"/>
</dbReference>
<dbReference type="PROSITE" id="PS50103">
    <property type="entry name" value="ZF_C3H1"/>
    <property type="match status" value="3"/>
</dbReference>
<dbReference type="EMBL" id="CM027683">
    <property type="protein sequence ID" value="KAG0535642.1"/>
    <property type="molecule type" value="Genomic_DNA"/>
</dbReference>
<comment type="caution">
    <text evidence="9">The sequence shown here is derived from an EMBL/GenBank/DDBJ whole genome shotgun (WGS) entry which is preliminary data.</text>
</comment>
<feature type="compositionally biased region" description="Basic and acidic residues" evidence="7">
    <location>
        <begin position="381"/>
        <end position="408"/>
    </location>
</feature>
<feature type="zinc finger region" description="C3H1-type" evidence="6">
    <location>
        <begin position="46"/>
        <end position="72"/>
    </location>
</feature>
<dbReference type="PANTHER" id="PTHR15725:SF23">
    <property type="entry name" value="ZINC FINGER CCCH DOMAIN-CONTAINING PROTEIN 19"/>
    <property type="match status" value="1"/>
</dbReference>
<keyword evidence="1 6" id="KW-0479">Metal-binding</keyword>
<keyword evidence="4 6" id="KW-0862">Zinc</keyword>
<feature type="region of interest" description="Disordered" evidence="7">
    <location>
        <begin position="339"/>
        <end position="423"/>
    </location>
</feature>
<evidence type="ECO:0000256" key="7">
    <source>
        <dbReference type="SAM" id="MobiDB-lite"/>
    </source>
</evidence>
<evidence type="ECO:0000256" key="6">
    <source>
        <dbReference type="PROSITE-ProRule" id="PRU00723"/>
    </source>
</evidence>
<dbReference type="SMART" id="SM00356">
    <property type="entry name" value="ZnF_C3H1"/>
    <property type="match status" value="3"/>
</dbReference>
<feature type="compositionally biased region" description="Acidic residues" evidence="7">
    <location>
        <begin position="621"/>
        <end position="632"/>
    </location>
</feature>
<evidence type="ECO:0000313" key="10">
    <source>
        <dbReference type="Proteomes" id="UP000807115"/>
    </source>
</evidence>
<dbReference type="Gene3D" id="4.10.1000.10">
    <property type="entry name" value="Zinc finger, CCCH-type"/>
    <property type="match status" value="2"/>
</dbReference>
<feature type="region of interest" description="Disordered" evidence="7">
    <location>
        <begin position="550"/>
        <end position="581"/>
    </location>
</feature>
<dbReference type="AlphaFoldDB" id="A0A921RAY1"/>
<keyword evidence="3 6" id="KW-0863">Zinc-finger</keyword>
<dbReference type="FunFam" id="4.10.1000.10:FF:000021">
    <property type="entry name" value="Zinc finger CCCH domain-containing protein 17"/>
    <property type="match status" value="1"/>
</dbReference>
<feature type="region of interest" description="Disordered" evidence="7">
    <location>
        <begin position="152"/>
        <end position="235"/>
    </location>
</feature>